<evidence type="ECO:0000256" key="1">
    <source>
        <dbReference type="ARBA" id="ARBA00004141"/>
    </source>
</evidence>
<dbReference type="InterPro" id="IPR036640">
    <property type="entry name" value="ABC1_TM_sf"/>
</dbReference>
<keyword evidence="2 5" id="KW-0812">Transmembrane</keyword>
<comment type="subcellular location">
    <subcellularLocation>
        <location evidence="1">Membrane</location>
        <topology evidence="1">Multi-pass membrane protein</topology>
    </subcellularLocation>
</comment>
<proteinExistence type="predicted"/>
<feature type="transmembrane region" description="Helical" evidence="5">
    <location>
        <begin position="39"/>
        <end position="60"/>
    </location>
</feature>
<feature type="non-terminal residue" evidence="7">
    <location>
        <position position="1"/>
    </location>
</feature>
<dbReference type="Gene3D" id="1.20.1560.10">
    <property type="entry name" value="ABC transporter type 1, transmembrane domain"/>
    <property type="match status" value="1"/>
</dbReference>
<evidence type="ECO:0000313" key="8">
    <source>
        <dbReference type="Proteomes" id="UP000553632"/>
    </source>
</evidence>
<evidence type="ECO:0000256" key="2">
    <source>
        <dbReference type="ARBA" id="ARBA00022692"/>
    </source>
</evidence>
<dbReference type="Pfam" id="PF00664">
    <property type="entry name" value="ABC_membrane"/>
    <property type="match status" value="1"/>
</dbReference>
<keyword evidence="4 5" id="KW-0472">Membrane</keyword>
<sequence>MLVQVQDAIGFKIGMCLMNLSMCVFGFGFGFYRGWKITLVMLAAMPVVIATSALLGMVMAQGVVETQSWYARAGAVAEE</sequence>
<dbReference type="PANTHER" id="PTHR24222">
    <property type="entry name" value="ABC TRANSPORTER B FAMILY"/>
    <property type="match status" value="1"/>
</dbReference>
<dbReference type="PROSITE" id="PS50929">
    <property type="entry name" value="ABC_TM1F"/>
    <property type="match status" value="1"/>
</dbReference>
<dbReference type="PANTHER" id="PTHR24222:SF76">
    <property type="entry name" value="MYCOBACTIN IMPORT ATP-BINDING_PERMEASE PROTEIN IRTB"/>
    <property type="match status" value="1"/>
</dbReference>
<dbReference type="AlphaFoldDB" id="A0A7J6R2F9"/>
<feature type="transmembrane region" description="Helical" evidence="5">
    <location>
        <begin position="12"/>
        <end position="32"/>
    </location>
</feature>
<comment type="caution">
    <text evidence="7">The sequence shown here is derived from an EMBL/GenBank/DDBJ whole genome shotgun (WGS) entry which is preliminary data.</text>
</comment>
<name>A0A7J6R2F9_PEROL</name>
<reference evidence="7 8" key="1">
    <citation type="submission" date="2020-04" db="EMBL/GenBank/DDBJ databases">
        <title>Perkinsus olseni comparative genomics.</title>
        <authorList>
            <person name="Bogema D.R."/>
        </authorList>
    </citation>
    <scope>NUCLEOTIDE SEQUENCE [LARGE SCALE GENOMIC DNA]</scope>
    <source>
        <strain evidence="7 8">ATCC PRA-207</strain>
    </source>
</reference>
<keyword evidence="3 5" id="KW-1133">Transmembrane helix</keyword>
<evidence type="ECO:0000259" key="6">
    <source>
        <dbReference type="PROSITE" id="PS50929"/>
    </source>
</evidence>
<keyword evidence="8" id="KW-1185">Reference proteome</keyword>
<gene>
    <name evidence="7" type="primary">ABCB2_26</name>
    <name evidence="7" type="ORF">FOZ63_017848</name>
</gene>
<dbReference type="SUPFAM" id="SSF90123">
    <property type="entry name" value="ABC transporter transmembrane region"/>
    <property type="match status" value="1"/>
</dbReference>
<dbReference type="InterPro" id="IPR011527">
    <property type="entry name" value="ABC1_TM_dom"/>
</dbReference>
<dbReference type="GO" id="GO:0005886">
    <property type="term" value="C:plasma membrane"/>
    <property type="evidence" value="ECO:0007669"/>
    <property type="project" value="TreeGrafter"/>
</dbReference>
<dbReference type="EMBL" id="JABANO010028684">
    <property type="protein sequence ID" value="KAF4714763.1"/>
    <property type="molecule type" value="Genomic_DNA"/>
</dbReference>
<organism evidence="7 8">
    <name type="scientific">Perkinsus olseni</name>
    <name type="common">Perkinsus atlanticus</name>
    <dbReference type="NCBI Taxonomy" id="32597"/>
    <lineage>
        <taxon>Eukaryota</taxon>
        <taxon>Sar</taxon>
        <taxon>Alveolata</taxon>
        <taxon>Perkinsozoa</taxon>
        <taxon>Perkinsea</taxon>
        <taxon>Perkinsida</taxon>
        <taxon>Perkinsidae</taxon>
        <taxon>Perkinsus</taxon>
    </lineage>
</organism>
<evidence type="ECO:0000256" key="3">
    <source>
        <dbReference type="ARBA" id="ARBA00022989"/>
    </source>
</evidence>
<dbReference type="Proteomes" id="UP000553632">
    <property type="component" value="Unassembled WGS sequence"/>
</dbReference>
<evidence type="ECO:0000313" key="7">
    <source>
        <dbReference type="EMBL" id="KAF4714763.1"/>
    </source>
</evidence>
<dbReference type="GO" id="GO:0140359">
    <property type="term" value="F:ABC-type transporter activity"/>
    <property type="evidence" value="ECO:0007669"/>
    <property type="project" value="InterPro"/>
</dbReference>
<dbReference type="InterPro" id="IPR039421">
    <property type="entry name" value="Type_1_exporter"/>
</dbReference>
<protein>
    <submittedName>
        <fullName evidence="7">(ABC) transporter</fullName>
    </submittedName>
</protein>
<dbReference type="GO" id="GO:0005524">
    <property type="term" value="F:ATP binding"/>
    <property type="evidence" value="ECO:0007669"/>
    <property type="project" value="InterPro"/>
</dbReference>
<evidence type="ECO:0000256" key="5">
    <source>
        <dbReference type="SAM" id="Phobius"/>
    </source>
</evidence>
<evidence type="ECO:0000256" key="4">
    <source>
        <dbReference type="ARBA" id="ARBA00023136"/>
    </source>
</evidence>
<accession>A0A7J6R2F9</accession>
<feature type="domain" description="ABC transmembrane type-1" evidence="6">
    <location>
        <begin position="4"/>
        <end position="79"/>
    </location>
</feature>